<dbReference type="AlphaFoldDB" id="A0A8K1G8T2"/>
<comment type="caution">
    <text evidence="1">The sequence shown here is derived from an EMBL/GenBank/DDBJ whole genome shotgun (WGS) entry which is preliminary data.</text>
</comment>
<dbReference type="EMBL" id="SWJQ01000491">
    <property type="protein sequence ID" value="TRZ13646.1"/>
    <property type="molecule type" value="Genomic_DNA"/>
</dbReference>
<name>A0A8K1G8T2_9PASS</name>
<keyword evidence="2" id="KW-1185">Reference proteome</keyword>
<evidence type="ECO:0000313" key="2">
    <source>
        <dbReference type="Proteomes" id="UP000796761"/>
    </source>
</evidence>
<proteinExistence type="predicted"/>
<dbReference type="Proteomes" id="UP000796761">
    <property type="component" value="Unassembled WGS sequence"/>
</dbReference>
<evidence type="ECO:0000313" key="1">
    <source>
        <dbReference type="EMBL" id="TRZ13646.1"/>
    </source>
</evidence>
<accession>A0A8K1G8T2</accession>
<sequence length="56" mass="6165">YTAGEEEHTQPLVISAFLAPGSWEKCLDSVVNVCTALETTSWKDGKRVYSPGHINK</sequence>
<gene>
    <name evidence="1" type="ORF">HGM15179_013462</name>
</gene>
<feature type="non-terminal residue" evidence="1">
    <location>
        <position position="56"/>
    </location>
</feature>
<reference evidence="1" key="1">
    <citation type="submission" date="2019-04" db="EMBL/GenBank/DDBJ databases">
        <title>Genome assembly of Zosterops borbonicus 15179.</title>
        <authorList>
            <person name="Leroy T."/>
            <person name="Anselmetti Y."/>
            <person name="Tilak M.-K."/>
            <person name="Nabholz B."/>
        </authorList>
    </citation>
    <scope>NUCLEOTIDE SEQUENCE</scope>
    <source>
        <strain evidence="1">HGM_15179</strain>
        <tissue evidence="1">Muscle</tissue>
    </source>
</reference>
<feature type="non-terminal residue" evidence="1">
    <location>
        <position position="1"/>
    </location>
</feature>
<organism evidence="1 2">
    <name type="scientific">Zosterops borbonicus</name>
    <dbReference type="NCBI Taxonomy" id="364589"/>
    <lineage>
        <taxon>Eukaryota</taxon>
        <taxon>Metazoa</taxon>
        <taxon>Chordata</taxon>
        <taxon>Craniata</taxon>
        <taxon>Vertebrata</taxon>
        <taxon>Euteleostomi</taxon>
        <taxon>Archelosauria</taxon>
        <taxon>Archosauria</taxon>
        <taxon>Dinosauria</taxon>
        <taxon>Saurischia</taxon>
        <taxon>Theropoda</taxon>
        <taxon>Coelurosauria</taxon>
        <taxon>Aves</taxon>
        <taxon>Neognathae</taxon>
        <taxon>Neoaves</taxon>
        <taxon>Telluraves</taxon>
        <taxon>Australaves</taxon>
        <taxon>Passeriformes</taxon>
        <taxon>Sylvioidea</taxon>
        <taxon>Zosteropidae</taxon>
        <taxon>Zosterops</taxon>
    </lineage>
</organism>
<protein>
    <submittedName>
        <fullName evidence="1">Uncharacterized protein</fullName>
    </submittedName>
</protein>